<dbReference type="OrthoDB" id="3366231at2759"/>
<reference evidence="1" key="1">
    <citation type="submission" date="2021-06" db="EMBL/GenBank/DDBJ databases">
        <authorList>
            <person name="Kallberg Y."/>
            <person name="Tangrot J."/>
            <person name="Rosling A."/>
        </authorList>
    </citation>
    <scope>NUCLEOTIDE SEQUENCE</scope>
    <source>
        <strain evidence="1">FL966</strain>
    </source>
</reference>
<organism evidence="1 2">
    <name type="scientific">Cetraspora pellucida</name>
    <dbReference type="NCBI Taxonomy" id="1433469"/>
    <lineage>
        <taxon>Eukaryota</taxon>
        <taxon>Fungi</taxon>
        <taxon>Fungi incertae sedis</taxon>
        <taxon>Mucoromycota</taxon>
        <taxon>Glomeromycotina</taxon>
        <taxon>Glomeromycetes</taxon>
        <taxon>Diversisporales</taxon>
        <taxon>Gigasporaceae</taxon>
        <taxon>Cetraspora</taxon>
    </lineage>
</organism>
<dbReference type="PANTHER" id="PTHR10492">
    <property type="match status" value="1"/>
</dbReference>
<comment type="caution">
    <text evidence="1">The sequence shown here is derived from an EMBL/GenBank/DDBJ whole genome shotgun (WGS) entry which is preliminary data.</text>
</comment>
<accession>A0A9N8W711</accession>
<keyword evidence="2" id="KW-1185">Reference proteome</keyword>
<name>A0A9N8W711_9GLOM</name>
<proteinExistence type="predicted"/>
<evidence type="ECO:0000313" key="2">
    <source>
        <dbReference type="Proteomes" id="UP000789759"/>
    </source>
</evidence>
<gene>
    <name evidence="1" type="ORF">CPELLU_LOCUS1297</name>
</gene>
<evidence type="ECO:0000313" key="1">
    <source>
        <dbReference type="EMBL" id="CAG8475957.1"/>
    </source>
</evidence>
<dbReference type="Proteomes" id="UP000789759">
    <property type="component" value="Unassembled WGS sequence"/>
</dbReference>
<sequence length="350" mass="40021">MPGFDSLILAEFQHMLHDLNPYSKIFKQNGDIITSNLFINLKMLIIDNRKKDSRCYNTLSTAEVAAIIIENGQETDKCYYLRLLLIVICGTTSFQHLCSINGVVFPTFQNACDALGLLHNNDEWDLCLSEAAQIRTGSQLCYLFTTILLFCTLFHPEQLWTKYFNFLTEDIQFYNNITMFTDTNIKNHALSHLQSILQKYSKFFANFPNMFILPTVERTNTLIAKELNYNPNELSYIIKNGGQTAHSWFKLSINLHKDSTCSFSHGSDTASNTISLPEQIVLKSHTLNDLITSVYSNFSFHYDSHFLAEHVILTLRNDDVHAINANILSQFPEVVSEYHSADTIENQPEA</sequence>
<dbReference type="PANTHER" id="PTHR10492:SF95">
    <property type="entry name" value="HELITRON HELICASE-LIKE DOMAIN-CONTAINING PROTEIN"/>
    <property type="match status" value="1"/>
</dbReference>
<dbReference type="EMBL" id="CAJVQA010000458">
    <property type="protein sequence ID" value="CAG8475957.1"/>
    <property type="molecule type" value="Genomic_DNA"/>
</dbReference>
<protein>
    <submittedName>
        <fullName evidence="1">23974_t:CDS:1</fullName>
    </submittedName>
</protein>
<dbReference type="AlphaFoldDB" id="A0A9N8W711"/>